<reference evidence="2" key="1">
    <citation type="journal article" date="2022" name="Mol. Ecol. Resour.">
        <title>The genomes of chicory, endive, great burdock and yacon provide insights into Asteraceae palaeo-polyploidization history and plant inulin production.</title>
        <authorList>
            <person name="Fan W."/>
            <person name="Wang S."/>
            <person name="Wang H."/>
            <person name="Wang A."/>
            <person name="Jiang F."/>
            <person name="Liu H."/>
            <person name="Zhao H."/>
            <person name="Xu D."/>
            <person name="Zhang Y."/>
        </authorList>
    </citation>
    <scope>NUCLEOTIDE SEQUENCE [LARGE SCALE GENOMIC DNA]</scope>
    <source>
        <strain evidence="2">cv. Yunnan</strain>
    </source>
</reference>
<organism evidence="1 2">
    <name type="scientific">Smallanthus sonchifolius</name>
    <dbReference type="NCBI Taxonomy" id="185202"/>
    <lineage>
        <taxon>Eukaryota</taxon>
        <taxon>Viridiplantae</taxon>
        <taxon>Streptophyta</taxon>
        <taxon>Embryophyta</taxon>
        <taxon>Tracheophyta</taxon>
        <taxon>Spermatophyta</taxon>
        <taxon>Magnoliopsida</taxon>
        <taxon>eudicotyledons</taxon>
        <taxon>Gunneridae</taxon>
        <taxon>Pentapetalae</taxon>
        <taxon>asterids</taxon>
        <taxon>campanulids</taxon>
        <taxon>Asterales</taxon>
        <taxon>Asteraceae</taxon>
        <taxon>Asteroideae</taxon>
        <taxon>Heliantheae alliance</taxon>
        <taxon>Millerieae</taxon>
        <taxon>Smallanthus</taxon>
    </lineage>
</organism>
<protein>
    <submittedName>
        <fullName evidence="1">Uncharacterized protein</fullName>
    </submittedName>
</protein>
<accession>A0ACB9ESX1</accession>
<keyword evidence="2" id="KW-1185">Reference proteome</keyword>
<comment type="caution">
    <text evidence="1">The sequence shown here is derived from an EMBL/GenBank/DDBJ whole genome shotgun (WGS) entry which is preliminary data.</text>
</comment>
<evidence type="ECO:0000313" key="1">
    <source>
        <dbReference type="EMBL" id="KAI3761944.1"/>
    </source>
</evidence>
<reference evidence="1 2" key="2">
    <citation type="journal article" date="2022" name="Mol. Ecol. Resour.">
        <title>The genomes of chicory, endive, great burdock and yacon provide insights into Asteraceae paleo-polyploidization history and plant inulin production.</title>
        <authorList>
            <person name="Fan W."/>
            <person name="Wang S."/>
            <person name="Wang H."/>
            <person name="Wang A."/>
            <person name="Jiang F."/>
            <person name="Liu H."/>
            <person name="Zhao H."/>
            <person name="Xu D."/>
            <person name="Zhang Y."/>
        </authorList>
    </citation>
    <scope>NUCLEOTIDE SEQUENCE [LARGE SCALE GENOMIC DNA]</scope>
    <source>
        <strain evidence="2">cv. Yunnan</strain>
        <tissue evidence="1">Leaves</tissue>
    </source>
</reference>
<sequence>MPSTVDPAVVVPMDSSNPLFLHSSDHPGLLLVSKTFDGSSFRSLKRAMSITLSAKNKLSFVDGTVVRPTSSPNMELWKRCNDIVIFWILNTLSSDISENVLYKSLSAISQGNDDVATYFTKIKAVWDELNAIEPILPFTCVPKNSRARKGSICSHCKKPGHDASKCYRLIGFPKDFKFTRSKAAANAISDVGVTVPTSGAPNALSSEQYNTLLQLLQQNSRVQGGVPNVQPLNFANFAVSDVHLLNSLVYVLLPNGHVLTVTQVGTVHLTKTFSISNVFFVPQFKHNLLSVPKLCRDTKGLVQFSKTTCFLQAPSLSSPLVMGDLLNGLYILNPNKFFSVTVDSFSHCNYVVSLKLWHTRLGLLPLYKLKQLNVFTGAHDCSIDDGSVCPKARHLKLPFASSSISSSQMFDLIHIDTWGPYRSTTFDGYK</sequence>
<proteinExistence type="predicted"/>
<gene>
    <name evidence="1" type="ORF">L1987_52367</name>
</gene>
<name>A0ACB9ESX1_9ASTR</name>
<dbReference type="EMBL" id="CM042034">
    <property type="protein sequence ID" value="KAI3761944.1"/>
    <property type="molecule type" value="Genomic_DNA"/>
</dbReference>
<dbReference type="Proteomes" id="UP001056120">
    <property type="component" value="Linkage Group LG17"/>
</dbReference>
<evidence type="ECO:0000313" key="2">
    <source>
        <dbReference type="Proteomes" id="UP001056120"/>
    </source>
</evidence>